<accession>A0AAW5DXM9</accession>
<dbReference type="SUPFAM" id="SSF53807">
    <property type="entry name" value="Helical backbone' metal receptor"/>
    <property type="match status" value="1"/>
</dbReference>
<dbReference type="Pfam" id="PF01297">
    <property type="entry name" value="ZnuA"/>
    <property type="match status" value="1"/>
</dbReference>
<dbReference type="PANTHER" id="PTHR42953">
    <property type="entry name" value="HIGH-AFFINITY ZINC UPTAKE SYSTEM PROTEIN ZNUA-RELATED"/>
    <property type="match status" value="1"/>
</dbReference>
<dbReference type="GO" id="GO:0007155">
    <property type="term" value="P:cell adhesion"/>
    <property type="evidence" value="ECO:0007669"/>
    <property type="project" value="InterPro"/>
</dbReference>
<dbReference type="PANTHER" id="PTHR42953:SF8">
    <property type="entry name" value="ZINT DOMAIN-CONTAINING PROTEIN"/>
    <property type="match status" value="1"/>
</dbReference>
<sequence length="316" mass="36115">MKAKLYFVLSVLLLCSFLTACEAGKNEDENKSNKLMIYTTVFPLTDFTKKIGGDHVFVESVYPPGSDAHSFEPTPKEMTEIADADAFIYTGVGVEGFVTTAQKTLKNEKVKLIEAGKNIEYHHSDEGDHAHEDEDNHDHHKHGDIDPHVWLDPVLSITLAENIKEALSDLHPEFKDEFEQNFQSLKIDLEKLDQEFKQIVDRSKTKEILVAHAAYGYWEERYGIEQNSITGLSPSEEPSQKELKEIIEWSKEHEINYVIFEKNVTSKIAKVIQNEIGVKSLTLHNLESITEKETKNNEDYFSLMRKNSETLKKALN</sequence>
<dbReference type="AlphaFoldDB" id="A0AAW5DXM9"/>
<reference evidence="7" key="1">
    <citation type="submission" date="2022-02" db="EMBL/GenBank/DDBJ databases">
        <title>Fredinandcohnia quinoae sp. nov. isolated from Chenopodium quinoa seeds.</title>
        <authorList>
            <person name="Saati-Santamaria Z."/>
            <person name="Flores-Felix J.D."/>
            <person name="Igual J.M."/>
            <person name="Velazquez E."/>
            <person name="Garcia-Fraile P."/>
            <person name="Martinez-Molina E."/>
        </authorList>
    </citation>
    <scope>NUCLEOTIDE SEQUENCE</scope>
    <source>
        <strain evidence="7">SECRCQ15</strain>
    </source>
</reference>
<dbReference type="Proteomes" id="UP001431131">
    <property type="component" value="Unassembled WGS sequence"/>
</dbReference>
<feature type="chain" id="PRO_5043756006" evidence="6">
    <location>
        <begin position="21"/>
        <end position="316"/>
    </location>
</feature>
<feature type="coiled-coil region" evidence="4">
    <location>
        <begin position="175"/>
        <end position="202"/>
    </location>
</feature>
<evidence type="ECO:0000256" key="6">
    <source>
        <dbReference type="SAM" id="SignalP"/>
    </source>
</evidence>
<dbReference type="Gene3D" id="3.40.50.1980">
    <property type="entry name" value="Nitrogenase molybdenum iron protein domain"/>
    <property type="match status" value="2"/>
</dbReference>
<gene>
    <name evidence="7" type="ORF">MJG50_08820</name>
</gene>
<evidence type="ECO:0000256" key="3">
    <source>
        <dbReference type="RuleBase" id="RU003512"/>
    </source>
</evidence>
<feature type="region of interest" description="Disordered" evidence="5">
    <location>
        <begin position="123"/>
        <end position="144"/>
    </location>
</feature>
<dbReference type="InterPro" id="IPR006127">
    <property type="entry name" value="ZnuA-like"/>
</dbReference>
<dbReference type="InterPro" id="IPR006129">
    <property type="entry name" value="AdhesinB"/>
</dbReference>
<evidence type="ECO:0000256" key="5">
    <source>
        <dbReference type="SAM" id="MobiDB-lite"/>
    </source>
</evidence>
<dbReference type="CDD" id="cd01017">
    <property type="entry name" value="AdcA"/>
    <property type="match status" value="1"/>
</dbReference>
<feature type="signal peptide" evidence="6">
    <location>
        <begin position="1"/>
        <end position="20"/>
    </location>
</feature>
<dbReference type="PRINTS" id="PR00690">
    <property type="entry name" value="ADHESNFAMILY"/>
</dbReference>
<dbReference type="PROSITE" id="PS51257">
    <property type="entry name" value="PROKAR_LIPOPROTEIN"/>
    <property type="match status" value="1"/>
</dbReference>
<evidence type="ECO:0000256" key="2">
    <source>
        <dbReference type="ARBA" id="ARBA00022729"/>
    </source>
</evidence>
<dbReference type="EMBL" id="JAKTTI010000010">
    <property type="protein sequence ID" value="MCH1625427.1"/>
    <property type="molecule type" value="Genomic_DNA"/>
</dbReference>
<keyword evidence="8" id="KW-1185">Reference proteome</keyword>
<organism evidence="7 8">
    <name type="scientific">Fredinandcohnia quinoae</name>
    <dbReference type="NCBI Taxonomy" id="2918902"/>
    <lineage>
        <taxon>Bacteria</taxon>
        <taxon>Bacillati</taxon>
        <taxon>Bacillota</taxon>
        <taxon>Bacilli</taxon>
        <taxon>Bacillales</taxon>
        <taxon>Bacillaceae</taxon>
        <taxon>Fredinandcohnia</taxon>
    </lineage>
</organism>
<evidence type="ECO:0000313" key="7">
    <source>
        <dbReference type="EMBL" id="MCH1625427.1"/>
    </source>
</evidence>
<dbReference type="InterPro" id="IPR006128">
    <property type="entry name" value="Lipoprotein_PsaA-like"/>
</dbReference>
<dbReference type="InterPro" id="IPR050492">
    <property type="entry name" value="Bact_metal-bind_prot9"/>
</dbReference>
<dbReference type="GO" id="GO:0030001">
    <property type="term" value="P:metal ion transport"/>
    <property type="evidence" value="ECO:0007669"/>
    <property type="project" value="InterPro"/>
</dbReference>
<keyword evidence="4" id="KW-0175">Coiled coil</keyword>
<evidence type="ECO:0000256" key="1">
    <source>
        <dbReference type="ARBA" id="ARBA00022448"/>
    </source>
</evidence>
<name>A0AAW5DXM9_9BACI</name>
<evidence type="ECO:0000256" key="4">
    <source>
        <dbReference type="SAM" id="Coils"/>
    </source>
</evidence>
<evidence type="ECO:0000313" key="8">
    <source>
        <dbReference type="Proteomes" id="UP001431131"/>
    </source>
</evidence>
<dbReference type="GO" id="GO:0046872">
    <property type="term" value="F:metal ion binding"/>
    <property type="evidence" value="ECO:0007669"/>
    <property type="project" value="InterPro"/>
</dbReference>
<comment type="similarity">
    <text evidence="3">Belongs to the bacterial solute-binding protein 9 family.</text>
</comment>
<dbReference type="PRINTS" id="PR00691">
    <property type="entry name" value="ADHESINB"/>
</dbReference>
<comment type="caution">
    <text evidence="7">The sequence shown here is derived from an EMBL/GenBank/DDBJ whole genome shotgun (WGS) entry which is preliminary data.</text>
</comment>
<protein>
    <submittedName>
        <fullName evidence="7">Metal ABC transporter substrate-binding protein</fullName>
    </submittedName>
</protein>
<proteinExistence type="inferred from homology"/>
<keyword evidence="2 6" id="KW-0732">Signal</keyword>
<keyword evidence="1 3" id="KW-0813">Transport</keyword>
<dbReference type="RefSeq" id="WP_240254860.1">
    <property type="nucleotide sequence ID" value="NZ_JAKTTI010000010.1"/>
</dbReference>